<evidence type="ECO:0000313" key="3">
    <source>
        <dbReference type="Proteomes" id="UP000236291"/>
    </source>
</evidence>
<keyword evidence="1" id="KW-1133">Transmembrane helix</keyword>
<dbReference type="Proteomes" id="UP000236291">
    <property type="component" value="Unassembled WGS sequence"/>
</dbReference>
<sequence>MFIRGCSSHFRRPHSLVVSFNAADLDIGRCFVVMFVVVVVVLLPFLVVVDGDDGWFVAVHEYFLSVKTLSSCRRFHGYGSAMVFSVGDVSILILIGVPL</sequence>
<dbReference type="EMBL" id="ASHM01072268">
    <property type="protein sequence ID" value="PNX55635.1"/>
    <property type="molecule type" value="Genomic_DNA"/>
</dbReference>
<protein>
    <recommendedName>
        <fullName evidence="4">Transmembrane protein</fullName>
    </recommendedName>
</protein>
<evidence type="ECO:0000256" key="1">
    <source>
        <dbReference type="SAM" id="Phobius"/>
    </source>
</evidence>
<keyword evidence="1" id="KW-0812">Transmembrane</keyword>
<keyword evidence="1" id="KW-0472">Membrane</keyword>
<evidence type="ECO:0008006" key="4">
    <source>
        <dbReference type="Google" id="ProtNLM"/>
    </source>
</evidence>
<accession>A0A2K3JNL5</accession>
<proteinExistence type="predicted"/>
<dbReference type="AlphaFoldDB" id="A0A2K3JNL5"/>
<name>A0A2K3JNL5_TRIPR</name>
<organism evidence="2 3">
    <name type="scientific">Trifolium pratense</name>
    <name type="common">Red clover</name>
    <dbReference type="NCBI Taxonomy" id="57577"/>
    <lineage>
        <taxon>Eukaryota</taxon>
        <taxon>Viridiplantae</taxon>
        <taxon>Streptophyta</taxon>
        <taxon>Embryophyta</taxon>
        <taxon>Tracheophyta</taxon>
        <taxon>Spermatophyta</taxon>
        <taxon>Magnoliopsida</taxon>
        <taxon>eudicotyledons</taxon>
        <taxon>Gunneridae</taxon>
        <taxon>Pentapetalae</taxon>
        <taxon>rosids</taxon>
        <taxon>fabids</taxon>
        <taxon>Fabales</taxon>
        <taxon>Fabaceae</taxon>
        <taxon>Papilionoideae</taxon>
        <taxon>50 kb inversion clade</taxon>
        <taxon>NPAAA clade</taxon>
        <taxon>Hologalegina</taxon>
        <taxon>IRL clade</taxon>
        <taxon>Trifolieae</taxon>
        <taxon>Trifolium</taxon>
    </lineage>
</organism>
<evidence type="ECO:0000313" key="2">
    <source>
        <dbReference type="EMBL" id="PNX55635.1"/>
    </source>
</evidence>
<feature type="transmembrane region" description="Helical" evidence="1">
    <location>
        <begin position="30"/>
        <end position="49"/>
    </location>
</feature>
<gene>
    <name evidence="2" type="ORF">L195_g049265</name>
</gene>
<reference evidence="2 3" key="1">
    <citation type="journal article" date="2014" name="Am. J. Bot.">
        <title>Genome assembly and annotation for red clover (Trifolium pratense; Fabaceae).</title>
        <authorList>
            <person name="Istvanek J."/>
            <person name="Jaros M."/>
            <person name="Krenek A."/>
            <person name="Repkova J."/>
        </authorList>
    </citation>
    <scope>NUCLEOTIDE SEQUENCE [LARGE SCALE GENOMIC DNA]</scope>
    <source>
        <strain evidence="3">cv. Tatra</strain>
        <tissue evidence="2">Young leaves</tissue>
    </source>
</reference>
<comment type="caution">
    <text evidence="2">The sequence shown here is derived from an EMBL/GenBank/DDBJ whole genome shotgun (WGS) entry which is preliminary data.</text>
</comment>
<feature type="transmembrane region" description="Helical" evidence="1">
    <location>
        <begin position="75"/>
        <end position="97"/>
    </location>
</feature>
<reference evidence="2 3" key="2">
    <citation type="journal article" date="2017" name="Front. Plant Sci.">
        <title>Gene Classification and Mining of Molecular Markers Useful in Red Clover (Trifolium pratense) Breeding.</title>
        <authorList>
            <person name="Istvanek J."/>
            <person name="Dluhosova J."/>
            <person name="Dluhos P."/>
            <person name="Patkova L."/>
            <person name="Nedelnik J."/>
            <person name="Repkova J."/>
        </authorList>
    </citation>
    <scope>NUCLEOTIDE SEQUENCE [LARGE SCALE GENOMIC DNA]</scope>
    <source>
        <strain evidence="3">cv. Tatra</strain>
        <tissue evidence="2">Young leaves</tissue>
    </source>
</reference>